<name>A0A9Y3VWU7_9CICH</name>
<dbReference type="RefSeq" id="XP_005748120.1">
    <property type="nucleotide sequence ID" value="XM_005748063.2"/>
</dbReference>
<dbReference type="PANTHER" id="PTHR22367:SF2">
    <property type="entry name" value="COILED-COIL DOMAIN-CONTAINING PROTEIN 14"/>
    <property type="match status" value="1"/>
</dbReference>
<dbReference type="AlphaFoldDB" id="A0A9Y3VWU7"/>
<dbReference type="Proteomes" id="UP000695023">
    <property type="component" value="Unplaced"/>
</dbReference>
<feature type="region of interest" description="Disordered" evidence="2">
    <location>
        <begin position="73"/>
        <end position="149"/>
    </location>
</feature>
<feature type="compositionally biased region" description="Basic and acidic residues" evidence="2">
    <location>
        <begin position="460"/>
        <end position="492"/>
    </location>
</feature>
<dbReference type="Pfam" id="PF15254">
    <property type="entry name" value="CCDC14"/>
    <property type="match status" value="1"/>
</dbReference>
<gene>
    <name evidence="4" type="primary">ccdc14</name>
</gene>
<dbReference type="GO" id="GO:0034451">
    <property type="term" value="C:centriolar satellite"/>
    <property type="evidence" value="ECO:0007669"/>
    <property type="project" value="TreeGrafter"/>
</dbReference>
<evidence type="ECO:0000313" key="3">
    <source>
        <dbReference type="Proteomes" id="UP000695023"/>
    </source>
</evidence>
<feature type="coiled-coil region" evidence="1">
    <location>
        <begin position="330"/>
        <end position="371"/>
    </location>
</feature>
<dbReference type="GO" id="GO:0071539">
    <property type="term" value="P:protein localization to centrosome"/>
    <property type="evidence" value="ECO:0007669"/>
    <property type="project" value="TreeGrafter"/>
</dbReference>
<keyword evidence="1" id="KW-0175">Coiled coil</keyword>
<dbReference type="CTD" id="64770"/>
<accession>A0A9Y3VWU7</accession>
<dbReference type="GeneID" id="102198304"/>
<feature type="region of interest" description="Disordered" evidence="2">
    <location>
        <begin position="460"/>
        <end position="504"/>
    </location>
</feature>
<protein>
    <submittedName>
        <fullName evidence="4">ELKS/Rab6-interacting/CAST family member 1</fullName>
    </submittedName>
</protein>
<dbReference type="PANTHER" id="PTHR22367">
    <property type="entry name" value="COILED-COIL DOMAIN-CONTAINING PROTEIN 14"/>
    <property type="match status" value="1"/>
</dbReference>
<proteinExistence type="predicted"/>
<organism evidence="3 4">
    <name type="scientific">Pundamilia nyererei</name>
    <dbReference type="NCBI Taxonomy" id="303518"/>
    <lineage>
        <taxon>Eukaryota</taxon>
        <taxon>Metazoa</taxon>
        <taxon>Chordata</taxon>
        <taxon>Craniata</taxon>
        <taxon>Vertebrata</taxon>
        <taxon>Euteleostomi</taxon>
        <taxon>Actinopterygii</taxon>
        <taxon>Neopterygii</taxon>
        <taxon>Teleostei</taxon>
        <taxon>Neoteleostei</taxon>
        <taxon>Acanthomorphata</taxon>
        <taxon>Ovalentaria</taxon>
        <taxon>Cichlomorphae</taxon>
        <taxon>Cichliformes</taxon>
        <taxon>Cichlidae</taxon>
        <taxon>African cichlids</taxon>
        <taxon>Pseudocrenilabrinae</taxon>
        <taxon>Haplochromini</taxon>
        <taxon>Pundamilia</taxon>
    </lineage>
</organism>
<reference evidence="4" key="1">
    <citation type="submission" date="2025-08" db="UniProtKB">
        <authorList>
            <consortium name="RefSeq"/>
        </authorList>
    </citation>
    <scope>IDENTIFICATION</scope>
</reference>
<dbReference type="PROSITE" id="PS51257">
    <property type="entry name" value="PROKAR_LIPOPROTEIN"/>
    <property type="match status" value="1"/>
</dbReference>
<evidence type="ECO:0000256" key="2">
    <source>
        <dbReference type="SAM" id="MobiDB-lite"/>
    </source>
</evidence>
<keyword evidence="3" id="KW-1185">Reference proteome</keyword>
<dbReference type="InterPro" id="IPR029343">
    <property type="entry name" value="CCDC14"/>
</dbReference>
<evidence type="ECO:0000256" key="1">
    <source>
        <dbReference type="SAM" id="Coils"/>
    </source>
</evidence>
<sequence length="559" mass="61277">MRGRAQRKVVTSGRLTGAARGGLASLNPGTAACPEPAYSLYSTDSEGQVISLHKGLDRCAALLGGILQADKAVSPRLHRTVSSAAAKPRLSTSTGKKSLKKGPPKAGQKSASGRHGSDSRTPRGHPSARPAPHSGVKLHPPQKPCPTQLQSHLLSPRLLPRTVSPPRHEASVLLSVRQSSSLSSHRTACRPDSETPRTACDEAQEFVPVRDTHTQSPSTHTLTHAHGDSCSMKMAHFQLEPGQAEESNTEAQTKAHKLQHLFAQLKPLIAGQGSVAESLLSHLEQTVSTAQMNNSASNIQSVSDLHRCVRNLDQQPETERHQNQAMLCNWQRLQEELTAAQSRLQELQDDLTDLRQTLQDTQSQLRDREAETALAKMELEASKSRLLDSERERSKLASLAQQRLKEMEHLHSLLSADHVVDSSVSETSQHQHRRMPAPPTDHIAQYLKSLSQIAPVQCVDAERDSDSAHLDVTAQRREDRAGTRPESDRERSAGPGEALRPEDARRQLFNSTLSQSETESVWSDLTFDTRDEAAFRDGLAALDASIASLQKTIKLDLRR</sequence>
<evidence type="ECO:0000313" key="4">
    <source>
        <dbReference type="RefSeq" id="XP_005748120.1"/>
    </source>
</evidence>